<evidence type="ECO:0000256" key="1">
    <source>
        <dbReference type="SAM" id="MobiDB-lite"/>
    </source>
</evidence>
<gene>
    <name evidence="2" type="ORF">K469DRAFT_696452</name>
</gene>
<proteinExistence type="predicted"/>
<keyword evidence="3" id="KW-1185">Reference proteome</keyword>
<feature type="region of interest" description="Disordered" evidence="1">
    <location>
        <begin position="308"/>
        <end position="327"/>
    </location>
</feature>
<name>A0A6A6DFA7_9PEZI</name>
<feature type="compositionally biased region" description="Basic and acidic residues" evidence="1">
    <location>
        <begin position="337"/>
        <end position="362"/>
    </location>
</feature>
<evidence type="ECO:0000313" key="3">
    <source>
        <dbReference type="Proteomes" id="UP000800200"/>
    </source>
</evidence>
<dbReference type="AlphaFoldDB" id="A0A6A6DFA7"/>
<protein>
    <submittedName>
        <fullName evidence="2">Uncharacterized protein</fullName>
    </submittedName>
</protein>
<dbReference type="EMBL" id="ML994685">
    <property type="protein sequence ID" value="KAF2177683.1"/>
    <property type="molecule type" value="Genomic_DNA"/>
</dbReference>
<dbReference type="Proteomes" id="UP000800200">
    <property type="component" value="Unassembled WGS sequence"/>
</dbReference>
<accession>A0A6A6DFA7</accession>
<evidence type="ECO:0000313" key="2">
    <source>
        <dbReference type="EMBL" id="KAF2177683.1"/>
    </source>
</evidence>
<reference evidence="2" key="1">
    <citation type="journal article" date="2020" name="Stud. Mycol.">
        <title>101 Dothideomycetes genomes: a test case for predicting lifestyles and emergence of pathogens.</title>
        <authorList>
            <person name="Haridas S."/>
            <person name="Albert R."/>
            <person name="Binder M."/>
            <person name="Bloem J."/>
            <person name="Labutti K."/>
            <person name="Salamov A."/>
            <person name="Andreopoulos B."/>
            <person name="Baker S."/>
            <person name="Barry K."/>
            <person name="Bills G."/>
            <person name="Bluhm B."/>
            <person name="Cannon C."/>
            <person name="Castanera R."/>
            <person name="Culley D."/>
            <person name="Daum C."/>
            <person name="Ezra D."/>
            <person name="Gonzalez J."/>
            <person name="Henrissat B."/>
            <person name="Kuo A."/>
            <person name="Liang C."/>
            <person name="Lipzen A."/>
            <person name="Lutzoni F."/>
            <person name="Magnuson J."/>
            <person name="Mondo S."/>
            <person name="Nolan M."/>
            <person name="Ohm R."/>
            <person name="Pangilinan J."/>
            <person name="Park H.-J."/>
            <person name="Ramirez L."/>
            <person name="Alfaro M."/>
            <person name="Sun H."/>
            <person name="Tritt A."/>
            <person name="Yoshinaga Y."/>
            <person name="Zwiers L.-H."/>
            <person name="Turgeon B."/>
            <person name="Goodwin S."/>
            <person name="Spatafora J."/>
            <person name="Crous P."/>
            <person name="Grigoriev I."/>
        </authorList>
    </citation>
    <scope>NUCLEOTIDE SEQUENCE</scope>
    <source>
        <strain evidence="2">CBS 207.26</strain>
    </source>
</reference>
<sequence length="404" mass="46720">MVHDILSSHTKITIIANWPSEVDRLLNALEIQSLQTAQSRLGYTTQYLKKMAIDLDWTRIIGFLENCWLDIPPILKLRWANPECKICFIYPIEEQFERRQYKSAIWVQLETLTNIFAEFGENRLGIRQCHRLLEEVQDHTAGTKGCRLQIDKSVYELDKTLYSIRRKEKASVWCRRPQNFSVSLNTYSKKRRRTSALRSKTSMIFTKWFSKDPQRIPPRIMNYLDNVKLFLVFKPAHQAKLDQIRIESTLDTKEKVIQKTISLSFETTSTNCCQYGITPLEVNCPVPDIWVNGYGQVTGISSIVSSDATSTEIGNGTGRPETAEADEESIVEAEDENMAKEDEGSMIQKDETTADVDDKSTSDEDNESLSGLFPWYEYETFDCDQEFDGIFRHYTQLLWRAFSC</sequence>
<feature type="region of interest" description="Disordered" evidence="1">
    <location>
        <begin position="333"/>
        <end position="368"/>
    </location>
</feature>
<organism evidence="2 3">
    <name type="scientific">Zopfia rhizophila CBS 207.26</name>
    <dbReference type="NCBI Taxonomy" id="1314779"/>
    <lineage>
        <taxon>Eukaryota</taxon>
        <taxon>Fungi</taxon>
        <taxon>Dikarya</taxon>
        <taxon>Ascomycota</taxon>
        <taxon>Pezizomycotina</taxon>
        <taxon>Dothideomycetes</taxon>
        <taxon>Dothideomycetes incertae sedis</taxon>
        <taxon>Zopfiaceae</taxon>
        <taxon>Zopfia</taxon>
    </lineage>
</organism>